<accession>A0A6C0HR18</accession>
<feature type="domain" description="BIG2" evidence="1">
    <location>
        <begin position="246"/>
        <end position="319"/>
    </location>
</feature>
<reference evidence="2" key="1">
    <citation type="journal article" date="2020" name="Nature">
        <title>Giant virus diversity and host interactions through global metagenomics.</title>
        <authorList>
            <person name="Schulz F."/>
            <person name="Roux S."/>
            <person name="Paez-Espino D."/>
            <person name="Jungbluth S."/>
            <person name="Walsh D.A."/>
            <person name="Denef V.J."/>
            <person name="McMahon K.D."/>
            <person name="Konstantinidis K.T."/>
            <person name="Eloe-Fadrosh E.A."/>
            <person name="Kyrpides N.C."/>
            <person name="Woyke T."/>
        </authorList>
    </citation>
    <scope>NUCLEOTIDE SEQUENCE</scope>
    <source>
        <strain evidence="2">GVMAG-M-3300023184-161</strain>
    </source>
</reference>
<organism evidence="2">
    <name type="scientific">viral metagenome</name>
    <dbReference type="NCBI Taxonomy" id="1070528"/>
    <lineage>
        <taxon>unclassified sequences</taxon>
        <taxon>metagenomes</taxon>
        <taxon>organismal metagenomes</taxon>
    </lineage>
</organism>
<evidence type="ECO:0000259" key="1">
    <source>
        <dbReference type="SMART" id="SM00635"/>
    </source>
</evidence>
<name>A0A6C0HR18_9ZZZZ</name>
<dbReference type="InterPro" id="IPR008964">
    <property type="entry name" value="Invasin/intimin_cell_adhesion"/>
</dbReference>
<evidence type="ECO:0000313" key="2">
    <source>
        <dbReference type="EMBL" id="QHT82333.1"/>
    </source>
</evidence>
<dbReference type="Gene3D" id="2.60.40.1080">
    <property type="match status" value="1"/>
</dbReference>
<dbReference type="AlphaFoldDB" id="A0A6C0HR18"/>
<dbReference type="SUPFAM" id="SSF49373">
    <property type="entry name" value="Invasin/intimin cell-adhesion fragments"/>
    <property type="match status" value="1"/>
</dbReference>
<dbReference type="Pfam" id="PF02368">
    <property type="entry name" value="Big_2"/>
    <property type="match status" value="1"/>
</dbReference>
<protein>
    <recommendedName>
        <fullName evidence="1">BIG2 domain-containing protein</fullName>
    </recommendedName>
</protein>
<dbReference type="EMBL" id="MN739998">
    <property type="protein sequence ID" value="QHT82333.1"/>
    <property type="molecule type" value="Genomic_DNA"/>
</dbReference>
<proteinExistence type="predicted"/>
<dbReference type="SMART" id="SM00635">
    <property type="entry name" value="BID_2"/>
    <property type="match status" value="1"/>
</dbReference>
<sequence length="319" mass="35178">MFSLNNCIGDYARKLTDNNERFIISGPLDQLYTDPDYTTNPRFNLLHSIISVCANDIGSEPCNLNKLGLLRLQKKINPIKNLFDISNKLNKNIRVSMSLDQFFDSLKAQGMVFGNKSGFPLEPGYSSSNEMAVIYQGVICVNITVIIKGLSEDVKDLKIMWPFFINFNSYSNNGNFSLLPEERHSNISPHIWNIPQFLIKSDNPTFADKNRTDKFLTKDIVDEYGVIINGVNRYNAWQNSNIYIIPVTSITITGSSSVVTGTEIQLGATVLPLTATNAGITWSSNNDNFATVDSMGKVTGVGAGTVSITATANDTSDVC</sequence>
<dbReference type="InterPro" id="IPR003343">
    <property type="entry name" value="Big_2"/>
</dbReference>